<dbReference type="GO" id="GO:0043571">
    <property type="term" value="P:maintenance of CRISPR repeat elements"/>
    <property type="evidence" value="ECO:0007669"/>
    <property type="project" value="InterPro"/>
</dbReference>
<dbReference type="AlphaFoldDB" id="B5CWH6"/>
<dbReference type="NCBIfam" id="TIGR02589">
    <property type="entry name" value="cas_Csd2"/>
    <property type="match status" value="1"/>
</dbReference>
<name>B5CWH6_PHOPM</name>
<proteinExistence type="predicted"/>
<dbReference type="GeneID" id="43183586"/>
<evidence type="ECO:0000313" key="1">
    <source>
        <dbReference type="EMBL" id="EDY96623.1"/>
    </source>
</evidence>
<dbReference type="NCBIfam" id="TIGR01595">
    <property type="entry name" value="cas_CT1132"/>
    <property type="match status" value="1"/>
</dbReference>
<dbReference type="eggNOG" id="COG3649">
    <property type="taxonomic scope" value="Bacteria"/>
</dbReference>
<dbReference type="HOGENOM" id="CLU_071770_2_0_10"/>
<organism evidence="1 2">
    <name type="scientific">Phocaeicola plebeius (strain DSM 17135 / JCM 12973 / CCUG 54634 / M2)</name>
    <name type="common">Bacteroides plebeius</name>
    <dbReference type="NCBI Taxonomy" id="484018"/>
    <lineage>
        <taxon>Bacteria</taxon>
        <taxon>Pseudomonadati</taxon>
        <taxon>Bacteroidota</taxon>
        <taxon>Bacteroidia</taxon>
        <taxon>Bacteroidales</taxon>
        <taxon>Bacteroidaceae</taxon>
        <taxon>Phocaeicola</taxon>
    </lineage>
</organism>
<accession>B5CWH6</accession>
<dbReference type="Proteomes" id="UP000003452">
    <property type="component" value="Unassembled WGS sequence"/>
</dbReference>
<reference evidence="1 2" key="2">
    <citation type="submission" date="2008-08" db="EMBL/GenBank/DDBJ databases">
        <authorList>
            <person name="Fulton L."/>
            <person name="Clifton S."/>
            <person name="Fulton B."/>
            <person name="Xu J."/>
            <person name="Minx P."/>
            <person name="Pepin K.H."/>
            <person name="Johnson M."/>
            <person name="Thiruvilangam P."/>
            <person name="Bhonagiri V."/>
            <person name="Nash W.E."/>
            <person name="Mardis E.R."/>
            <person name="Wilson R.K."/>
        </authorList>
    </citation>
    <scope>NUCLEOTIDE SEQUENCE [LARGE SCALE GENOMIC DNA]</scope>
    <source>
        <strain evidence="2">DSM 17135 / JCM 12973 / M2</strain>
    </source>
</reference>
<protein>
    <recommendedName>
        <fullName evidence="3">Type I-C CRISPR-associated protein Cas7/Csd2</fullName>
    </recommendedName>
</protein>
<dbReference type="CDD" id="cd09689">
    <property type="entry name" value="Cas7_I-C"/>
    <property type="match status" value="1"/>
</dbReference>
<dbReference type="Pfam" id="PF05107">
    <property type="entry name" value="Cas_Cas7"/>
    <property type="match status" value="1"/>
</dbReference>
<dbReference type="RefSeq" id="WP_007558739.1">
    <property type="nucleotide sequence ID" value="NZ_DS990119.1"/>
</dbReference>
<reference evidence="1 2" key="1">
    <citation type="submission" date="2008-08" db="EMBL/GenBank/DDBJ databases">
        <title>Draft genome sequence of Bacteroides plebeius (DSM 17135).</title>
        <authorList>
            <person name="Sudarsanam P."/>
            <person name="Ley R."/>
            <person name="Guruge J."/>
            <person name="Turnbaugh P.J."/>
            <person name="Mahowald M."/>
            <person name="Liep D."/>
            <person name="Gordon J."/>
        </authorList>
    </citation>
    <scope>NUCLEOTIDE SEQUENCE [LARGE SCALE GENOMIC DNA]</scope>
    <source>
        <strain evidence="2">DSM 17135 / JCM 12973 / M2</strain>
    </source>
</reference>
<comment type="caution">
    <text evidence="1">The sequence shown here is derived from an EMBL/GenBank/DDBJ whole genome shotgun (WGS) entry which is preliminary data.</text>
</comment>
<sequence>MEELNHKIDFVLLVDVQDGNPNGDPDAGNLPRVDTETGEGLMSDVCLKRKVRNYVQIAKSGEIGYDIFIKEKAILNNLIDESYEDESVKEKEKKGKKAGEQVDAARKFMCAKYYDVRTFGAVMTTGKNAGQVRGPIQLTFARSVEPIVSMEHSITRIAVTTDKEAEKQGGDNHTMGRKSTVPYGLYRCHGFVSANLAKQTGFSEEDLRLFWEALKNMFDCDRSASRGLMSTQKLIVFRHDSELGNAPANKLFDLVTVKKKCEGVARSFADYEVSVDTSKLPEHVHLEEMI</sequence>
<evidence type="ECO:0000313" key="2">
    <source>
        <dbReference type="Proteomes" id="UP000003452"/>
    </source>
</evidence>
<dbReference type="InterPro" id="IPR006482">
    <property type="entry name" value="Cas7_Csh2/Csh2"/>
</dbReference>
<gene>
    <name evidence="1" type="ORF">BACPLE_01066</name>
</gene>
<dbReference type="OrthoDB" id="9776792at2"/>
<evidence type="ECO:0008006" key="3">
    <source>
        <dbReference type="Google" id="ProtNLM"/>
    </source>
</evidence>
<dbReference type="InterPro" id="IPR013418">
    <property type="entry name" value="CRISPR-assoc_prot_Cas7/Csd2"/>
</dbReference>
<dbReference type="EMBL" id="ABQC02000012">
    <property type="protein sequence ID" value="EDY96623.1"/>
    <property type="molecule type" value="Genomic_DNA"/>
</dbReference>